<keyword evidence="1" id="KW-0812">Transmembrane</keyword>
<accession>A0A3B0S6H4</accession>
<gene>
    <name evidence="2" type="ORF">MNBD_ALPHA05-893</name>
</gene>
<reference evidence="2" key="1">
    <citation type="submission" date="2018-06" db="EMBL/GenBank/DDBJ databases">
        <authorList>
            <person name="Zhirakovskaya E."/>
        </authorList>
    </citation>
    <scope>NUCLEOTIDE SEQUENCE</scope>
</reference>
<sequence>MWEQIGAAAIYGAIGGGVGALIGAILATPFRRTRFAQMATTILTVAFVVIGYNVSEPLLKPYIGDYLPKSAAASEFDEQYDLAFAQLEAFPTFAAILEREPGLKEQLKNDLVAATENTISPGGASLAAYSASYNLIQSRYFYYIARARDEDLIVFLETNVEITRDLLARDPQFCYDMNYNPAALSGVASIEQLRIKVGAELFDRQQKEGATLVRNAYDKIPDYDKAAAAAGLESARGVLFSVLGEENLGLISGQRFAANEEEAALACEATLALLNSALAQENPAIIWRHIFAGLG</sequence>
<name>A0A3B0S6H4_9ZZZZ</name>
<dbReference type="AlphaFoldDB" id="A0A3B0S6H4"/>
<dbReference type="EMBL" id="UOEH01000196">
    <property type="protein sequence ID" value="VAV96436.1"/>
    <property type="molecule type" value="Genomic_DNA"/>
</dbReference>
<protein>
    <submittedName>
        <fullName evidence="2">Uncharacterized protein</fullName>
    </submittedName>
</protein>
<evidence type="ECO:0000256" key="1">
    <source>
        <dbReference type="SAM" id="Phobius"/>
    </source>
</evidence>
<organism evidence="2">
    <name type="scientific">hydrothermal vent metagenome</name>
    <dbReference type="NCBI Taxonomy" id="652676"/>
    <lineage>
        <taxon>unclassified sequences</taxon>
        <taxon>metagenomes</taxon>
        <taxon>ecological metagenomes</taxon>
    </lineage>
</organism>
<evidence type="ECO:0000313" key="2">
    <source>
        <dbReference type="EMBL" id="VAV96436.1"/>
    </source>
</evidence>
<feature type="transmembrane region" description="Helical" evidence="1">
    <location>
        <begin position="6"/>
        <end position="28"/>
    </location>
</feature>
<proteinExistence type="predicted"/>
<keyword evidence="1" id="KW-1133">Transmembrane helix</keyword>
<keyword evidence="1" id="KW-0472">Membrane</keyword>